<dbReference type="Gene3D" id="2.80.10.50">
    <property type="match status" value="1"/>
</dbReference>
<evidence type="ECO:0000256" key="2">
    <source>
        <dbReference type="ARBA" id="ARBA00022729"/>
    </source>
</evidence>
<dbReference type="PANTHER" id="PTHR46809:SF2">
    <property type="entry name" value="GH21273P"/>
    <property type="match status" value="1"/>
</dbReference>
<dbReference type="PANTHER" id="PTHR46809">
    <property type="entry name" value="STROMAL CELL-DERIVED FACTOR 2-LIKE PROTEIN"/>
    <property type="match status" value="1"/>
</dbReference>
<dbReference type="Pfam" id="PF02815">
    <property type="entry name" value="MIR"/>
    <property type="match status" value="1"/>
</dbReference>
<dbReference type="AlphaFoldDB" id="A0AAD9V3Q3"/>
<dbReference type="SMART" id="SM00472">
    <property type="entry name" value="MIR"/>
    <property type="match status" value="3"/>
</dbReference>
<feature type="transmembrane region" description="Helical" evidence="4">
    <location>
        <begin position="39"/>
        <end position="56"/>
    </location>
</feature>
<evidence type="ECO:0000256" key="1">
    <source>
        <dbReference type="ARBA" id="ARBA00004613"/>
    </source>
</evidence>
<dbReference type="SUPFAM" id="SSF82109">
    <property type="entry name" value="MIR domain"/>
    <property type="match status" value="1"/>
</dbReference>
<protein>
    <submittedName>
        <fullName evidence="6">Stromal cell-derived factor 2</fullName>
    </submittedName>
</protein>
<dbReference type="FunFam" id="2.80.10.50:FF:000023">
    <property type="entry name" value="Stromal cell-derived factor 2-like 1"/>
    <property type="match status" value="1"/>
</dbReference>
<evidence type="ECO:0000256" key="3">
    <source>
        <dbReference type="ARBA" id="ARBA00022737"/>
    </source>
</evidence>
<keyword evidence="3" id="KW-0677">Repeat</keyword>
<keyword evidence="2" id="KW-0732">Signal</keyword>
<evidence type="ECO:0000313" key="6">
    <source>
        <dbReference type="EMBL" id="KAK2560086.1"/>
    </source>
</evidence>
<keyword evidence="4" id="KW-0472">Membrane</keyword>
<dbReference type="GO" id="GO:0032991">
    <property type="term" value="C:protein-containing complex"/>
    <property type="evidence" value="ECO:0007669"/>
    <property type="project" value="UniProtKB-ARBA"/>
</dbReference>
<dbReference type="InterPro" id="IPR036300">
    <property type="entry name" value="MIR_dom_sf"/>
</dbReference>
<sequence length="245" mass="27602">MLLQANRMLARLCSFIMAANEDIFFNVLQTSRSRAIVKYTYLLVTLIVFLTSPLLASPKDFKYVTCGSVLKLLNPMHNVRLHSHEVKYGSGSGQQSVLQSVTGVENADDGNSYWVIRGKTDAPCKRGNPIKCGSTLRLQHLATKRNLHSHYFQSPISHNQEVSAFGENGQGDEGDHWSVVCKSKFWERQDKVRFKHSATKVYLHITGDQFGRPIQGQREVSGYSYPETGNEWKAMEGIYVKPSSD</sequence>
<feature type="domain" description="MIR" evidence="5">
    <location>
        <begin position="127"/>
        <end position="182"/>
    </location>
</feature>
<comment type="subcellular location">
    <subcellularLocation>
        <location evidence="1">Secreted</location>
    </subcellularLocation>
</comment>
<keyword evidence="7" id="KW-1185">Reference proteome</keyword>
<evidence type="ECO:0000259" key="5">
    <source>
        <dbReference type="PROSITE" id="PS50919"/>
    </source>
</evidence>
<gene>
    <name evidence="6" type="ORF">P5673_017045</name>
</gene>
<evidence type="ECO:0000256" key="4">
    <source>
        <dbReference type="SAM" id="Phobius"/>
    </source>
</evidence>
<evidence type="ECO:0000313" key="7">
    <source>
        <dbReference type="Proteomes" id="UP001249851"/>
    </source>
</evidence>
<keyword evidence="4" id="KW-0812">Transmembrane</keyword>
<dbReference type="EMBL" id="JARQWQ010000037">
    <property type="protein sequence ID" value="KAK2560086.1"/>
    <property type="molecule type" value="Genomic_DNA"/>
</dbReference>
<accession>A0AAD9V3Q3</accession>
<dbReference type="GO" id="GO:0005783">
    <property type="term" value="C:endoplasmic reticulum"/>
    <property type="evidence" value="ECO:0007669"/>
    <property type="project" value="UniProtKB-ARBA"/>
</dbReference>
<name>A0AAD9V3Q3_ACRCE</name>
<organism evidence="6 7">
    <name type="scientific">Acropora cervicornis</name>
    <name type="common">Staghorn coral</name>
    <dbReference type="NCBI Taxonomy" id="6130"/>
    <lineage>
        <taxon>Eukaryota</taxon>
        <taxon>Metazoa</taxon>
        <taxon>Cnidaria</taxon>
        <taxon>Anthozoa</taxon>
        <taxon>Hexacorallia</taxon>
        <taxon>Scleractinia</taxon>
        <taxon>Astrocoeniina</taxon>
        <taxon>Acroporidae</taxon>
        <taxon>Acropora</taxon>
    </lineage>
</organism>
<reference evidence="6" key="2">
    <citation type="journal article" date="2023" name="Science">
        <title>Genomic signatures of disease resistance in endangered staghorn corals.</title>
        <authorList>
            <person name="Vollmer S.V."/>
            <person name="Selwyn J.D."/>
            <person name="Despard B.A."/>
            <person name="Roesel C.L."/>
        </authorList>
    </citation>
    <scope>NUCLEOTIDE SEQUENCE</scope>
    <source>
        <strain evidence="6">K2</strain>
    </source>
</reference>
<dbReference type="GO" id="GO:0005576">
    <property type="term" value="C:extracellular region"/>
    <property type="evidence" value="ECO:0007669"/>
    <property type="project" value="UniProtKB-SubCell"/>
</dbReference>
<dbReference type="CDD" id="cd23293">
    <property type="entry name" value="beta-trefoil_MIR_SDF2_meta"/>
    <property type="match status" value="1"/>
</dbReference>
<dbReference type="PROSITE" id="PS50919">
    <property type="entry name" value="MIR"/>
    <property type="match status" value="2"/>
</dbReference>
<proteinExistence type="predicted"/>
<dbReference type="InterPro" id="IPR016093">
    <property type="entry name" value="MIR_motif"/>
</dbReference>
<feature type="domain" description="MIR" evidence="5">
    <location>
        <begin position="183"/>
        <end position="237"/>
    </location>
</feature>
<comment type="caution">
    <text evidence="6">The sequence shown here is derived from an EMBL/GenBank/DDBJ whole genome shotgun (WGS) entry which is preliminary data.</text>
</comment>
<keyword evidence="4" id="KW-1133">Transmembrane helix</keyword>
<reference evidence="6" key="1">
    <citation type="journal article" date="2023" name="G3 (Bethesda)">
        <title>Whole genome assembly and annotation of the endangered Caribbean coral Acropora cervicornis.</title>
        <authorList>
            <person name="Selwyn J.D."/>
            <person name="Vollmer S.V."/>
        </authorList>
    </citation>
    <scope>NUCLEOTIDE SEQUENCE</scope>
    <source>
        <strain evidence="6">K2</strain>
    </source>
</reference>
<dbReference type="Proteomes" id="UP001249851">
    <property type="component" value="Unassembled WGS sequence"/>
</dbReference>